<name>A0A183FDG2_HELPZ</name>
<evidence type="ECO:0000313" key="3">
    <source>
        <dbReference type="WBParaSite" id="HPBE_0000427701-mRNA-1"/>
    </source>
</evidence>
<gene>
    <name evidence="1" type="ORF">HPBE_LOCUS4278</name>
</gene>
<dbReference type="InterPro" id="IPR036714">
    <property type="entry name" value="SDH_sf"/>
</dbReference>
<dbReference type="WBParaSite" id="HPBE_0000427701-mRNA-1">
    <property type="protein sequence ID" value="HPBE_0000427701-mRNA-1"/>
    <property type="gene ID" value="HPBE_0000427701"/>
</dbReference>
<dbReference type="Gene3D" id="1.10.150.250">
    <property type="entry name" value="Flavinator of succinate dehydrogenase"/>
    <property type="match status" value="1"/>
</dbReference>
<proteinExistence type="predicted"/>
<reference evidence="1 2" key="1">
    <citation type="submission" date="2018-11" db="EMBL/GenBank/DDBJ databases">
        <authorList>
            <consortium name="Pathogen Informatics"/>
        </authorList>
    </citation>
    <scope>NUCLEOTIDE SEQUENCE [LARGE SCALE GENOMIC DNA]</scope>
</reference>
<protein>
    <submittedName>
        <fullName evidence="3">FAD assembly factor SdhE</fullName>
    </submittedName>
</protein>
<accession>A0A183FDG2</accession>
<reference evidence="3" key="2">
    <citation type="submission" date="2019-09" db="UniProtKB">
        <authorList>
            <consortium name="WormBaseParasite"/>
        </authorList>
    </citation>
    <scope>IDENTIFICATION</scope>
</reference>
<dbReference type="AlphaFoldDB" id="A0A183FDG2"/>
<dbReference type="Proteomes" id="UP000050761">
    <property type="component" value="Unassembled WGS sequence"/>
</dbReference>
<accession>A0A3P8A7R8</accession>
<evidence type="ECO:0000313" key="1">
    <source>
        <dbReference type="EMBL" id="VDO60708.1"/>
    </source>
</evidence>
<organism evidence="2 3">
    <name type="scientific">Heligmosomoides polygyrus</name>
    <name type="common">Parasitic roundworm</name>
    <dbReference type="NCBI Taxonomy" id="6339"/>
    <lineage>
        <taxon>Eukaryota</taxon>
        <taxon>Metazoa</taxon>
        <taxon>Ecdysozoa</taxon>
        <taxon>Nematoda</taxon>
        <taxon>Chromadorea</taxon>
        <taxon>Rhabditida</taxon>
        <taxon>Rhabditina</taxon>
        <taxon>Rhabditomorpha</taxon>
        <taxon>Strongyloidea</taxon>
        <taxon>Heligmosomidae</taxon>
        <taxon>Heligmosomoides</taxon>
    </lineage>
</organism>
<evidence type="ECO:0000313" key="2">
    <source>
        <dbReference type="Proteomes" id="UP000050761"/>
    </source>
</evidence>
<dbReference type="OrthoDB" id="284292at2759"/>
<keyword evidence="2" id="KW-1185">Reference proteome</keyword>
<dbReference type="EMBL" id="UZAH01025293">
    <property type="protein sequence ID" value="VDO60708.1"/>
    <property type="molecule type" value="Genomic_DNA"/>
</dbReference>
<sequence>MGQIVEYFAGARDHFPIEPEFSSDQLEKLINGEHNEWDLYYFMSGKKEPPADVANSSAFKMLKKFVEDREFAEDVKQGKH</sequence>